<dbReference type="Gene3D" id="1.10.10.920">
    <property type="match status" value="1"/>
</dbReference>
<keyword evidence="8 14" id="KW-0479">Metal-binding</keyword>
<evidence type="ECO:0000256" key="5">
    <source>
        <dbReference type="ARBA" id="ARBA00022485"/>
    </source>
</evidence>
<keyword evidence="19" id="KW-1185">Reference proteome</keyword>
<evidence type="ECO:0000256" key="12">
    <source>
        <dbReference type="ARBA" id="ARBA00023244"/>
    </source>
</evidence>
<comment type="catalytic activity">
    <reaction evidence="13 14">
        <text>coproporphyrinogen III + 2 S-adenosyl-L-methionine = protoporphyrinogen IX + 2 5'-deoxyadenosine + 2 L-methionine + 2 CO2</text>
        <dbReference type="Rhea" id="RHEA:15425"/>
        <dbReference type="ChEBI" id="CHEBI:16526"/>
        <dbReference type="ChEBI" id="CHEBI:17319"/>
        <dbReference type="ChEBI" id="CHEBI:57307"/>
        <dbReference type="ChEBI" id="CHEBI:57309"/>
        <dbReference type="ChEBI" id="CHEBI:57844"/>
        <dbReference type="ChEBI" id="CHEBI:59789"/>
        <dbReference type="EC" id="1.3.98.3"/>
    </reaction>
</comment>
<protein>
    <recommendedName>
        <fullName evidence="14">Coproporphyrinogen-III oxidase</fullName>
        <ecNumber evidence="14">1.3.98.3</ecNumber>
    </recommendedName>
</protein>
<keyword evidence="9 14" id="KW-0560">Oxidoreductase</keyword>
<evidence type="ECO:0000256" key="2">
    <source>
        <dbReference type="ARBA" id="ARBA00004785"/>
    </source>
</evidence>
<dbReference type="SMART" id="SM00729">
    <property type="entry name" value="Elp3"/>
    <property type="match status" value="1"/>
</dbReference>
<dbReference type="OrthoDB" id="9808022at2"/>
<dbReference type="EC" id="1.3.98.3" evidence="14"/>
<evidence type="ECO:0000256" key="10">
    <source>
        <dbReference type="ARBA" id="ARBA00023004"/>
    </source>
</evidence>
<evidence type="ECO:0000256" key="8">
    <source>
        <dbReference type="ARBA" id="ARBA00022723"/>
    </source>
</evidence>
<evidence type="ECO:0000313" key="19">
    <source>
        <dbReference type="Proteomes" id="UP000249696"/>
    </source>
</evidence>
<comment type="pathway">
    <text evidence="2 14">Porphyrin-containing compound metabolism; protoporphyrin-IX biosynthesis; protoporphyrinogen-IX from coproporphyrinogen-III (AdoMet route): step 1/1.</text>
</comment>
<dbReference type="InterPro" id="IPR058240">
    <property type="entry name" value="rSAM_sf"/>
</dbReference>
<feature type="binding site" evidence="15">
    <location>
        <position position="171"/>
    </location>
    <ligand>
        <name>S-adenosyl-L-methionine</name>
        <dbReference type="ChEBI" id="CHEBI:59789"/>
        <label>2</label>
    </ligand>
</feature>
<dbReference type="Gene3D" id="3.20.20.70">
    <property type="entry name" value="Aldolase class I"/>
    <property type="match status" value="1"/>
</dbReference>
<feature type="binding site" evidence="15">
    <location>
        <begin position="112"/>
        <end position="113"/>
    </location>
    <ligand>
        <name>S-adenosyl-L-methionine</name>
        <dbReference type="ChEBI" id="CHEBI:59789"/>
        <label>2</label>
    </ligand>
</feature>
<dbReference type="Pfam" id="PF04055">
    <property type="entry name" value="Radical_SAM"/>
    <property type="match status" value="1"/>
</dbReference>
<dbReference type="GO" id="GO:0006782">
    <property type="term" value="P:protoporphyrinogen IX biosynthetic process"/>
    <property type="evidence" value="ECO:0007669"/>
    <property type="project" value="UniProtKB-UniPathway"/>
</dbReference>
<feature type="binding site" evidence="16">
    <location>
        <position position="64"/>
    </location>
    <ligand>
        <name>[4Fe-4S] cluster</name>
        <dbReference type="ChEBI" id="CHEBI:49883"/>
        <note>4Fe-4S-S-AdoMet</note>
    </ligand>
</feature>
<dbReference type="GO" id="GO:0004109">
    <property type="term" value="F:coproporphyrinogen oxidase activity"/>
    <property type="evidence" value="ECO:0007669"/>
    <property type="project" value="InterPro"/>
</dbReference>
<dbReference type="SFLD" id="SFLDS00029">
    <property type="entry name" value="Radical_SAM"/>
    <property type="match status" value="1"/>
</dbReference>
<dbReference type="Proteomes" id="UP000249696">
    <property type="component" value="Unassembled WGS sequence"/>
</dbReference>
<evidence type="ECO:0000256" key="6">
    <source>
        <dbReference type="ARBA" id="ARBA00022490"/>
    </source>
</evidence>
<dbReference type="SFLD" id="SFLDG01082">
    <property type="entry name" value="B12-binding_domain_containing"/>
    <property type="match status" value="1"/>
</dbReference>
<dbReference type="GO" id="GO:0051989">
    <property type="term" value="F:coproporphyrinogen dehydrogenase activity"/>
    <property type="evidence" value="ECO:0007669"/>
    <property type="project" value="UniProtKB-EC"/>
</dbReference>
<keyword evidence="7 14" id="KW-0949">S-adenosyl-L-methionine</keyword>
<dbReference type="UniPathway" id="UPA00251">
    <property type="reaction ID" value="UER00323"/>
</dbReference>
<evidence type="ECO:0000256" key="16">
    <source>
        <dbReference type="PIRSR" id="PIRSR000167-2"/>
    </source>
</evidence>
<accession>A0A327R573</accession>
<feature type="binding site" evidence="15">
    <location>
        <position position="54"/>
    </location>
    <ligand>
        <name>S-adenosyl-L-methionine</name>
        <dbReference type="ChEBI" id="CHEBI:59789"/>
        <label>1</label>
    </ligand>
</feature>
<keyword evidence="5 14" id="KW-0004">4Fe-4S</keyword>
<evidence type="ECO:0000259" key="17">
    <source>
        <dbReference type="PROSITE" id="PS51918"/>
    </source>
</evidence>
<dbReference type="InterPro" id="IPR013785">
    <property type="entry name" value="Aldolase_TIM"/>
</dbReference>
<feature type="binding site" evidence="16">
    <location>
        <position position="67"/>
    </location>
    <ligand>
        <name>[4Fe-4S] cluster</name>
        <dbReference type="ChEBI" id="CHEBI:49883"/>
        <note>4Fe-4S-S-AdoMet</note>
    </ligand>
</feature>
<evidence type="ECO:0000256" key="4">
    <source>
        <dbReference type="ARBA" id="ARBA00011245"/>
    </source>
</evidence>
<feature type="binding site" evidence="15">
    <location>
        <position position="329"/>
    </location>
    <ligand>
        <name>S-adenosyl-L-methionine</name>
        <dbReference type="ChEBI" id="CHEBI:59789"/>
        <label>1</label>
    </ligand>
</feature>
<feature type="binding site" evidence="15">
    <location>
        <position position="208"/>
    </location>
    <ligand>
        <name>S-adenosyl-L-methionine</name>
        <dbReference type="ChEBI" id="CHEBI:59789"/>
        <label>2</label>
    </ligand>
</feature>
<dbReference type="EMBL" id="QLLN01000004">
    <property type="protein sequence ID" value="RAJ11385.1"/>
    <property type="molecule type" value="Genomic_DNA"/>
</dbReference>
<evidence type="ECO:0000256" key="9">
    <source>
        <dbReference type="ARBA" id="ARBA00023002"/>
    </source>
</evidence>
<dbReference type="CDD" id="cd01335">
    <property type="entry name" value="Radical_SAM"/>
    <property type="match status" value="1"/>
</dbReference>
<comment type="subunit">
    <text evidence="4">Monomer.</text>
</comment>
<keyword evidence="12 14" id="KW-0627">Porphyrin biosynthesis</keyword>
<dbReference type="GO" id="GO:0005737">
    <property type="term" value="C:cytoplasm"/>
    <property type="evidence" value="ECO:0007669"/>
    <property type="project" value="UniProtKB-SubCell"/>
</dbReference>
<evidence type="ECO:0000256" key="14">
    <source>
        <dbReference type="PIRNR" id="PIRNR000167"/>
    </source>
</evidence>
<name>A0A327R573_9FLAO</name>
<dbReference type="PANTHER" id="PTHR13932:SF6">
    <property type="entry name" value="OXYGEN-INDEPENDENT COPROPORPHYRINOGEN III OXIDASE"/>
    <property type="match status" value="1"/>
</dbReference>
<comment type="similarity">
    <text evidence="3 14">Belongs to the anaerobic coproporphyrinogen-III oxidase family.</text>
</comment>
<dbReference type="NCBIfam" id="TIGR00538">
    <property type="entry name" value="hemN"/>
    <property type="match status" value="1"/>
</dbReference>
<gene>
    <name evidence="18" type="ORF">LV92_02312</name>
</gene>
<feature type="binding site" evidence="15">
    <location>
        <begin position="66"/>
        <end position="68"/>
    </location>
    <ligand>
        <name>S-adenosyl-L-methionine</name>
        <dbReference type="ChEBI" id="CHEBI:59789"/>
        <label>2</label>
    </ligand>
</feature>
<dbReference type="AlphaFoldDB" id="A0A327R573"/>
<feature type="binding site" evidence="15">
    <location>
        <position position="183"/>
    </location>
    <ligand>
        <name>S-adenosyl-L-methionine</name>
        <dbReference type="ChEBI" id="CHEBI:59789"/>
        <label>2</label>
    </ligand>
</feature>
<dbReference type="SUPFAM" id="SSF102114">
    <property type="entry name" value="Radical SAM enzymes"/>
    <property type="match status" value="1"/>
</dbReference>
<feature type="binding site" evidence="15">
    <location>
        <position position="144"/>
    </location>
    <ligand>
        <name>S-adenosyl-L-methionine</name>
        <dbReference type="ChEBI" id="CHEBI:59789"/>
        <label>1</label>
    </ligand>
</feature>
<dbReference type="GO" id="GO:0051539">
    <property type="term" value="F:4 iron, 4 sulfur cluster binding"/>
    <property type="evidence" value="ECO:0007669"/>
    <property type="project" value="UniProtKB-KW"/>
</dbReference>
<evidence type="ECO:0000256" key="11">
    <source>
        <dbReference type="ARBA" id="ARBA00023014"/>
    </source>
</evidence>
<keyword evidence="10 14" id="KW-0408">Iron</keyword>
<sequence length="453" mass="52545">MTNLVQKYNIPGPRYTSYPTVPYWDLESFSGRQWQNTLIKNFNESNGEEGISLYIHLPFCESLCTFCGCHKRITKRHEVENPYISDVLKEWKLYCDLFETKPRIKELHLGGGTPTFFSPENLTRLINGIFTSATRAENYEFSFEGHPNNTTKEHLKALYDVGFRRVSYGVQDYNKKVQLAIHRLQPFENVKNVTQWAREIGYTSVGHDIIFGLPFQTKEDVAETILKTKELMPDRLAFYSYAHVPWLKGNGQRGYKDSDLPTAEEKREQYEMGKTLLAEVGYSEIGMDHFSLKTDSLYKAMENGTLHRNFMGYTASKTRVMVGLGISSISDSWDSFAQNVKSLEEYRHLVESNIIPIYRGHILTEEDRVIRKHILNLMCKFKTSWENENERLVELDEVKDKLKEMALDGLVEFVSNGIHVTEKGRPFVRNVCMAFDLFLHRKAPDTRLFSMTI</sequence>
<dbReference type="InterPro" id="IPR006638">
    <property type="entry name" value="Elp3/MiaA/NifB-like_rSAM"/>
</dbReference>
<dbReference type="PANTHER" id="PTHR13932">
    <property type="entry name" value="COPROPORPHYRINIGEN III OXIDASE"/>
    <property type="match status" value="1"/>
</dbReference>
<evidence type="ECO:0000313" key="18">
    <source>
        <dbReference type="EMBL" id="RAJ11385.1"/>
    </source>
</evidence>
<reference evidence="18 19" key="1">
    <citation type="submission" date="2018-06" db="EMBL/GenBank/DDBJ databases">
        <title>Genomic Encyclopedia of Archaeal and Bacterial Type Strains, Phase II (KMG-II): from individual species to whole genera.</title>
        <authorList>
            <person name="Goeker M."/>
        </authorList>
    </citation>
    <scope>NUCLEOTIDE SEQUENCE [LARGE SCALE GENOMIC DNA]</scope>
    <source>
        <strain evidence="18 19">DSM 23522</strain>
    </source>
</reference>
<dbReference type="InterPro" id="IPR004558">
    <property type="entry name" value="Coprogen_oxidase_HemN"/>
</dbReference>
<comment type="cofactor">
    <cofactor evidence="14 16">
        <name>[4Fe-4S] cluster</name>
        <dbReference type="ChEBI" id="CHEBI:49883"/>
    </cofactor>
    <text evidence="14 16">Binds 1 [4Fe-4S] cluster. The cluster is coordinated with 3 cysteines and an exchangeable S-adenosyl-L-methionine.</text>
</comment>
<evidence type="ECO:0000256" key="1">
    <source>
        <dbReference type="ARBA" id="ARBA00004496"/>
    </source>
</evidence>
<proteinExistence type="inferred from homology"/>
<dbReference type="SFLD" id="SFLDG01065">
    <property type="entry name" value="anaerobic_coproporphyrinogen-I"/>
    <property type="match status" value="1"/>
</dbReference>
<feature type="binding site" evidence="15">
    <location>
        <position position="242"/>
    </location>
    <ligand>
        <name>S-adenosyl-L-methionine</name>
        <dbReference type="ChEBI" id="CHEBI:59789"/>
        <label>2</label>
    </ligand>
</feature>
<keyword evidence="6 14" id="KW-0963">Cytoplasm</keyword>
<dbReference type="RefSeq" id="WP_111623786.1">
    <property type="nucleotide sequence ID" value="NZ_QLLN01000004.1"/>
</dbReference>
<dbReference type="PROSITE" id="PS51918">
    <property type="entry name" value="RADICAL_SAM"/>
    <property type="match status" value="1"/>
</dbReference>
<evidence type="ECO:0000256" key="15">
    <source>
        <dbReference type="PIRSR" id="PIRSR000167-1"/>
    </source>
</evidence>
<evidence type="ECO:0000256" key="3">
    <source>
        <dbReference type="ARBA" id="ARBA00005493"/>
    </source>
</evidence>
<feature type="binding site" evidence="15">
    <location>
        <position position="111"/>
    </location>
    <ligand>
        <name>S-adenosyl-L-methionine</name>
        <dbReference type="ChEBI" id="CHEBI:59789"/>
        <label>1</label>
    </ligand>
</feature>
<evidence type="ECO:0000256" key="7">
    <source>
        <dbReference type="ARBA" id="ARBA00022691"/>
    </source>
</evidence>
<dbReference type="GO" id="GO:0046872">
    <property type="term" value="F:metal ion binding"/>
    <property type="evidence" value="ECO:0007669"/>
    <property type="project" value="UniProtKB-KW"/>
</dbReference>
<feature type="binding site" evidence="16">
    <location>
        <position position="60"/>
    </location>
    <ligand>
        <name>[4Fe-4S] cluster</name>
        <dbReference type="ChEBI" id="CHEBI:49883"/>
        <note>4Fe-4S-S-AdoMet</note>
    </ligand>
</feature>
<keyword evidence="11 14" id="KW-0411">Iron-sulfur</keyword>
<comment type="subcellular location">
    <subcellularLocation>
        <location evidence="1 14">Cytoplasm</location>
    </subcellularLocation>
</comment>
<organism evidence="18 19">
    <name type="scientific">Arenibacter echinorum</name>
    <dbReference type="NCBI Taxonomy" id="440515"/>
    <lineage>
        <taxon>Bacteria</taxon>
        <taxon>Pseudomonadati</taxon>
        <taxon>Bacteroidota</taxon>
        <taxon>Flavobacteriia</taxon>
        <taxon>Flavobacteriales</taxon>
        <taxon>Flavobacteriaceae</taxon>
        <taxon>Arenibacter</taxon>
    </lineage>
</organism>
<dbReference type="PIRSF" id="PIRSF000167">
    <property type="entry name" value="HemN"/>
    <property type="match status" value="1"/>
</dbReference>
<dbReference type="InterPro" id="IPR034505">
    <property type="entry name" value="Coproporphyrinogen-III_oxidase"/>
</dbReference>
<comment type="caution">
    <text evidence="18">The sequence shown here is derived from an EMBL/GenBank/DDBJ whole genome shotgun (WGS) entry which is preliminary data.</text>
</comment>
<dbReference type="InterPro" id="IPR007197">
    <property type="entry name" value="rSAM"/>
</dbReference>
<evidence type="ECO:0000256" key="13">
    <source>
        <dbReference type="ARBA" id="ARBA00048321"/>
    </source>
</evidence>
<feature type="domain" description="Radical SAM core" evidence="17">
    <location>
        <begin position="45"/>
        <end position="283"/>
    </location>
</feature>